<name>A0AAV4ICM4_9GAST</name>
<gene>
    <name evidence="1" type="ORF">ElyMa_006564500</name>
</gene>
<comment type="caution">
    <text evidence="1">The sequence shown here is derived from an EMBL/GenBank/DDBJ whole genome shotgun (WGS) entry which is preliminary data.</text>
</comment>
<organism evidence="1 2">
    <name type="scientific">Elysia marginata</name>
    <dbReference type="NCBI Taxonomy" id="1093978"/>
    <lineage>
        <taxon>Eukaryota</taxon>
        <taxon>Metazoa</taxon>
        <taxon>Spiralia</taxon>
        <taxon>Lophotrochozoa</taxon>
        <taxon>Mollusca</taxon>
        <taxon>Gastropoda</taxon>
        <taxon>Heterobranchia</taxon>
        <taxon>Euthyneura</taxon>
        <taxon>Panpulmonata</taxon>
        <taxon>Sacoglossa</taxon>
        <taxon>Placobranchoidea</taxon>
        <taxon>Plakobranchidae</taxon>
        <taxon>Elysia</taxon>
    </lineage>
</organism>
<protein>
    <submittedName>
        <fullName evidence="1">Uncharacterized protein</fullName>
    </submittedName>
</protein>
<evidence type="ECO:0000313" key="1">
    <source>
        <dbReference type="EMBL" id="GFS07201.1"/>
    </source>
</evidence>
<evidence type="ECO:0000313" key="2">
    <source>
        <dbReference type="Proteomes" id="UP000762676"/>
    </source>
</evidence>
<dbReference type="EMBL" id="BMAT01013182">
    <property type="protein sequence ID" value="GFS07201.1"/>
    <property type="molecule type" value="Genomic_DNA"/>
</dbReference>
<dbReference type="AlphaFoldDB" id="A0AAV4ICM4"/>
<proteinExistence type="predicted"/>
<keyword evidence="2" id="KW-1185">Reference proteome</keyword>
<reference evidence="1 2" key="1">
    <citation type="journal article" date="2021" name="Elife">
        <title>Chloroplast acquisition without the gene transfer in kleptoplastic sea slugs, Plakobranchus ocellatus.</title>
        <authorList>
            <person name="Maeda T."/>
            <person name="Takahashi S."/>
            <person name="Yoshida T."/>
            <person name="Shimamura S."/>
            <person name="Takaki Y."/>
            <person name="Nagai Y."/>
            <person name="Toyoda A."/>
            <person name="Suzuki Y."/>
            <person name="Arimoto A."/>
            <person name="Ishii H."/>
            <person name="Satoh N."/>
            <person name="Nishiyama T."/>
            <person name="Hasebe M."/>
            <person name="Maruyama T."/>
            <person name="Minagawa J."/>
            <person name="Obokata J."/>
            <person name="Shigenobu S."/>
        </authorList>
    </citation>
    <scope>NUCLEOTIDE SEQUENCE [LARGE SCALE GENOMIC DNA]</scope>
</reference>
<sequence length="80" mass="8778">MPGFRNTVSDFPLKADLKLIPFYCAVVMTREPKQKFYPHPSGGLDSSFGSGFAPWPRGRGFETQPSTVRAPTGWAGVSIM</sequence>
<dbReference type="Proteomes" id="UP000762676">
    <property type="component" value="Unassembled WGS sequence"/>
</dbReference>
<accession>A0AAV4ICM4</accession>